<dbReference type="OrthoDB" id="9807263at2"/>
<dbReference type="Pfam" id="PF11373">
    <property type="entry name" value="DUF3175"/>
    <property type="match status" value="1"/>
</dbReference>
<organism evidence="2 3">
    <name type="scientific">Burkholderia ubonensis</name>
    <dbReference type="NCBI Taxonomy" id="101571"/>
    <lineage>
        <taxon>Bacteria</taxon>
        <taxon>Pseudomonadati</taxon>
        <taxon>Pseudomonadota</taxon>
        <taxon>Betaproteobacteria</taxon>
        <taxon>Burkholderiales</taxon>
        <taxon>Burkholderiaceae</taxon>
        <taxon>Burkholderia</taxon>
        <taxon>Burkholderia cepacia complex</taxon>
    </lineage>
</organism>
<evidence type="ECO:0000256" key="1">
    <source>
        <dbReference type="SAM" id="MobiDB-lite"/>
    </source>
</evidence>
<dbReference type="AlphaFoldDB" id="A0A105IMG3"/>
<accession>A0A105IMG3</accession>
<comment type="caution">
    <text evidence="2">The sequence shown here is derived from an EMBL/GenBank/DDBJ whole genome shotgun (WGS) entry which is preliminary data.</text>
</comment>
<dbReference type="RefSeq" id="WP_059970033.1">
    <property type="nucleotide sequence ID" value="NZ_CP013464.1"/>
</dbReference>
<proteinExistence type="predicted"/>
<reference evidence="2 3" key="1">
    <citation type="submission" date="2015-11" db="EMBL/GenBank/DDBJ databases">
        <title>Expanding the genomic diversity of Burkholderia species for the development of highly accurate diagnostics.</title>
        <authorList>
            <person name="Sahl J."/>
            <person name="Keim P."/>
            <person name="Wagner D."/>
        </authorList>
    </citation>
    <scope>NUCLEOTIDE SEQUENCE [LARGE SCALE GENOMIC DNA]</scope>
    <source>
        <strain evidence="2 3">MSMB2167WGS</strain>
    </source>
</reference>
<evidence type="ECO:0000313" key="2">
    <source>
        <dbReference type="EMBL" id="KWD95588.1"/>
    </source>
</evidence>
<evidence type="ECO:0008006" key="4">
    <source>
        <dbReference type="Google" id="ProtNLM"/>
    </source>
</evidence>
<feature type="region of interest" description="Disordered" evidence="1">
    <location>
        <begin position="1"/>
        <end position="57"/>
    </location>
</feature>
<dbReference type="EMBL" id="LPIX01000095">
    <property type="protein sequence ID" value="KWD95588.1"/>
    <property type="molecule type" value="Genomic_DNA"/>
</dbReference>
<protein>
    <recommendedName>
        <fullName evidence="4">DUF3175 domain-containing protein</fullName>
    </recommendedName>
</protein>
<evidence type="ECO:0000313" key="3">
    <source>
        <dbReference type="Proteomes" id="UP000062998"/>
    </source>
</evidence>
<name>A0A105IMG3_9BURK</name>
<gene>
    <name evidence="2" type="ORF">WL73_02770</name>
</gene>
<sequence>MTARRPPVSSREDGRSATRRPARDTTAPSAAQRWSQHVTEHSDALDLEPGTFSHDDPDEVAQALKRAAERSTRRKGTPYQSAMSMLNFYINRAGAHLPQDRRDTLERAKQKLREAFGRGS</sequence>
<feature type="compositionally biased region" description="Polar residues" evidence="1">
    <location>
        <begin position="26"/>
        <end position="37"/>
    </location>
</feature>
<dbReference type="Proteomes" id="UP000062998">
    <property type="component" value="Unassembled WGS sequence"/>
</dbReference>
<dbReference type="InterPro" id="IPR021513">
    <property type="entry name" value="Phage_RSL1_Orf186"/>
</dbReference>